<feature type="chain" id="PRO_5041427603" evidence="2">
    <location>
        <begin position="27"/>
        <end position="334"/>
    </location>
</feature>
<feature type="signal peptide" evidence="2">
    <location>
        <begin position="1"/>
        <end position="26"/>
    </location>
</feature>
<evidence type="ECO:0000313" key="3">
    <source>
        <dbReference type="EMBL" id="CAJ1409382.1"/>
    </source>
</evidence>
<sequence>MYRVQDGHDLRLVALLKVELVALVAALPERLTSVNQPGPVNSEPFLLRSENPACSSHRLLPVFKSTLEEAPDLHLSFLGYKMKWGRWLWMALCGLSCICFLYASGLSVLDVQSPRCSDARSETLQPRELVLAEAPEGAKWPVPGPAKVLPVLGTAIRGSTSTEPQFLTFVSFEVLLGEASCSCSLQALGCGFSVAVLLTSSSGKWSVTLRHVFQREVFESQESSAVFGVSLGGGALQSLDCTGHRRCLAQTEGQARGGEDEPWGRIEVFDWSWDARFSVDENLLNLAFAVSHNCYRFNRGMKCGLYGAVLCREPILKDSIRKTMRDVTGRGFAV</sequence>
<reference evidence="3" key="1">
    <citation type="submission" date="2023-08" db="EMBL/GenBank/DDBJ databases">
        <authorList>
            <person name="Chen Y."/>
            <person name="Shah S."/>
            <person name="Dougan E. K."/>
            <person name="Thang M."/>
            <person name="Chan C."/>
        </authorList>
    </citation>
    <scope>NUCLEOTIDE SEQUENCE</scope>
</reference>
<keyword evidence="4" id="KW-1185">Reference proteome</keyword>
<dbReference type="AlphaFoldDB" id="A0AA36JNB7"/>
<gene>
    <name evidence="3" type="ORF">EVOR1521_LOCUS30494</name>
</gene>
<evidence type="ECO:0000256" key="2">
    <source>
        <dbReference type="SAM" id="SignalP"/>
    </source>
</evidence>
<protein>
    <submittedName>
        <fullName evidence="3">Uncharacterized protein</fullName>
    </submittedName>
</protein>
<name>A0AA36JNB7_9DINO</name>
<organism evidence="3 4">
    <name type="scientific">Effrenium voratum</name>
    <dbReference type="NCBI Taxonomy" id="2562239"/>
    <lineage>
        <taxon>Eukaryota</taxon>
        <taxon>Sar</taxon>
        <taxon>Alveolata</taxon>
        <taxon>Dinophyceae</taxon>
        <taxon>Suessiales</taxon>
        <taxon>Symbiodiniaceae</taxon>
        <taxon>Effrenium</taxon>
    </lineage>
</organism>
<keyword evidence="2" id="KW-0732">Signal</keyword>
<keyword evidence="1" id="KW-0812">Transmembrane</keyword>
<accession>A0AA36JNB7</accession>
<evidence type="ECO:0000313" key="4">
    <source>
        <dbReference type="Proteomes" id="UP001178507"/>
    </source>
</evidence>
<evidence type="ECO:0000256" key="1">
    <source>
        <dbReference type="SAM" id="Phobius"/>
    </source>
</evidence>
<keyword evidence="1" id="KW-0472">Membrane</keyword>
<feature type="transmembrane region" description="Helical" evidence="1">
    <location>
        <begin position="87"/>
        <end position="109"/>
    </location>
</feature>
<keyword evidence="1" id="KW-1133">Transmembrane helix</keyword>
<proteinExistence type="predicted"/>
<dbReference type="Proteomes" id="UP001178507">
    <property type="component" value="Unassembled WGS sequence"/>
</dbReference>
<dbReference type="EMBL" id="CAUJNA010003766">
    <property type="protein sequence ID" value="CAJ1409382.1"/>
    <property type="molecule type" value="Genomic_DNA"/>
</dbReference>
<comment type="caution">
    <text evidence="3">The sequence shown here is derived from an EMBL/GenBank/DDBJ whole genome shotgun (WGS) entry which is preliminary data.</text>
</comment>